<dbReference type="Proteomes" id="UP000663570">
    <property type="component" value="Chromosome"/>
</dbReference>
<feature type="domain" description="CzcB-like barrel-sandwich hybrid" evidence="3">
    <location>
        <begin position="76"/>
        <end position="205"/>
    </location>
</feature>
<dbReference type="EMBL" id="CP071060">
    <property type="protein sequence ID" value="QSI75912.1"/>
    <property type="molecule type" value="Genomic_DNA"/>
</dbReference>
<dbReference type="NCBIfam" id="TIGR01730">
    <property type="entry name" value="RND_mfp"/>
    <property type="match status" value="1"/>
</dbReference>
<dbReference type="SUPFAM" id="SSF111369">
    <property type="entry name" value="HlyD-like secretion proteins"/>
    <property type="match status" value="1"/>
</dbReference>
<evidence type="ECO:0000259" key="3">
    <source>
        <dbReference type="Pfam" id="PF25973"/>
    </source>
</evidence>
<name>A0ABX7M2C1_9RHOO</name>
<proteinExistence type="inferred from homology"/>
<keyword evidence="6" id="KW-1185">Reference proteome</keyword>
<dbReference type="PANTHER" id="PTHR30469:SF15">
    <property type="entry name" value="HLYD FAMILY OF SECRETION PROTEINS"/>
    <property type="match status" value="1"/>
</dbReference>
<reference evidence="5 6" key="1">
    <citation type="submission" date="2021-02" db="EMBL/GenBank/DDBJ databases">
        <title>Niveibacterium changnyeongensis HC41.</title>
        <authorList>
            <person name="Kang M."/>
        </authorList>
    </citation>
    <scope>NUCLEOTIDE SEQUENCE [LARGE SCALE GENOMIC DNA]</scope>
    <source>
        <strain evidence="5 6">HC41</strain>
    </source>
</reference>
<dbReference type="Pfam" id="PF25973">
    <property type="entry name" value="BSH_CzcB"/>
    <property type="match status" value="1"/>
</dbReference>
<dbReference type="Gene3D" id="2.40.420.20">
    <property type="match status" value="1"/>
</dbReference>
<gene>
    <name evidence="5" type="ORF">JY500_15700</name>
</gene>
<evidence type="ECO:0000313" key="5">
    <source>
        <dbReference type="EMBL" id="QSI75912.1"/>
    </source>
</evidence>
<accession>A0ABX7M2C1</accession>
<comment type="similarity">
    <text evidence="1">Belongs to the membrane fusion protein (MFP) (TC 8.A.1) family.</text>
</comment>
<evidence type="ECO:0000256" key="2">
    <source>
        <dbReference type="SAM" id="Coils"/>
    </source>
</evidence>
<sequence>MQVRKRTLLIGLVVLVVAIAISLAVKGNKAPNTAPANAATGAQNKAALTVQTVKPQQAEWPQTLSANGSIAAWQEAAVGAEIAGLRITEILVNVGDQVKKGQLLAKLANETVAADHAQTRAGVIEAEATLNEARANLERTRQLRAAGMASAQQLVQAETAVDTAQARVEAQRARLRAEDVRLAQTRVVAPDDGIISARNATAGSIAQGELFHLIRGGRLEWRGELAEAEMASVPPGTLVHLTLAGGGAAEGRLRMLAPTVDPQTRIGLAYVDLTEPGPARAGMFARGQFVLGKRAALTLPQSAVVLRDGFSYVLALDGTRVREQKVETGRRNGDRVEILAGLQPTTAVVAAGAAFLADGDTVRVAPAQN</sequence>
<organism evidence="5 6">
    <name type="scientific">Niveibacterium microcysteis</name>
    <dbReference type="NCBI Taxonomy" id="2811415"/>
    <lineage>
        <taxon>Bacteria</taxon>
        <taxon>Pseudomonadati</taxon>
        <taxon>Pseudomonadota</taxon>
        <taxon>Betaproteobacteria</taxon>
        <taxon>Rhodocyclales</taxon>
        <taxon>Rhodocyclaceae</taxon>
        <taxon>Niveibacterium</taxon>
    </lineage>
</organism>
<dbReference type="InterPro" id="IPR058637">
    <property type="entry name" value="YknX-like_C"/>
</dbReference>
<evidence type="ECO:0000259" key="4">
    <source>
        <dbReference type="Pfam" id="PF25989"/>
    </source>
</evidence>
<dbReference type="Gene3D" id="1.10.287.470">
    <property type="entry name" value="Helix hairpin bin"/>
    <property type="match status" value="1"/>
</dbReference>
<dbReference type="RefSeq" id="WP_206253746.1">
    <property type="nucleotide sequence ID" value="NZ_CP071060.1"/>
</dbReference>
<dbReference type="Gene3D" id="2.40.50.100">
    <property type="match status" value="1"/>
</dbReference>
<dbReference type="InterPro" id="IPR006143">
    <property type="entry name" value="RND_pump_MFP"/>
</dbReference>
<dbReference type="Gene3D" id="2.40.30.170">
    <property type="match status" value="1"/>
</dbReference>
<keyword evidence="2" id="KW-0175">Coiled coil</keyword>
<dbReference type="Pfam" id="PF25989">
    <property type="entry name" value="YknX_C"/>
    <property type="match status" value="1"/>
</dbReference>
<dbReference type="InterPro" id="IPR058647">
    <property type="entry name" value="BSH_CzcB-like"/>
</dbReference>
<dbReference type="PANTHER" id="PTHR30469">
    <property type="entry name" value="MULTIDRUG RESISTANCE PROTEIN MDTA"/>
    <property type="match status" value="1"/>
</dbReference>
<evidence type="ECO:0000256" key="1">
    <source>
        <dbReference type="ARBA" id="ARBA00009477"/>
    </source>
</evidence>
<evidence type="ECO:0000313" key="6">
    <source>
        <dbReference type="Proteomes" id="UP000663570"/>
    </source>
</evidence>
<protein>
    <submittedName>
        <fullName evidence="5">Efflux RND transporter periplasmic adaptor subunit</fullName>
    </submittedName>
</protein>
<feature type="coiled-coil region" evidence="2">
    <location>
        <begin position="123"/>
        <end position="174"/>
    </location>
</feature>
<feature type="domain" description="YknX-like C-terminal permuted SH3-like" evidence="4">
    <location>
        <begin position="296"/>
        <end position="364"/>
    </location>
</feature>